<accession>A0A3A9A7D8</accession>
<protein>
    <submittedName>
        <fullName evidence="1">Uncharacterized protein</fullName>
    </submittedName>
</protein>
<dbReference type="Pfam" id="PF19642">
    <property type="entry name" value="DUF6145"/>
    <property type="match status" value="1"/>
</dbReference>
<dbReference type="EMBL" id="RAYQ01000045">
    <property type="protein sequence ID" value="RKI87178.1"/>
    <property type="molecule type" value="Genomic_DNA"/>
</dbReference>
<evidence type="ECO:0000313" key="2">
    <source>
        <dbReference type="Proteomes" id="UP000280696"/>
    </source>
</evidence>
<comment type="caution">
    <text evidence="1">The sequence shown here is derived from an EMBL/GenBank/DDBJ whole genome shotgun (WGS) entry which is preliminary data.</text>
</comment>
<dbReference type="InterPro" id="IPR046143">
    <property type="entry name" value="DUF6145"/>
</dbReference>
<evidence type="ECO:0000313" key="1">
    <source>
        <dbReference type="EMBL" id="RKI87178.1"/>
    </source>
</evidence>
<dbReference type="RefSeq" id="WP_120472299.1">
    <property type="nucleotide sequence ID" value="NZ_CATAJS010000103.1"/>
</dbReference>
<name>A0A3A9A7D8_9FIRM</name>
<proteinExistence type="predicted"/>
<reference evidence="1 2" key="1">
    <citation type="submission" date="2018-09" db="EMBL/GenBank/DDBJ databases">
        <title>Murine metabolic-syndrome-specific gut microbial biobank.</title>
        <authorList>
            <person name="Liu C."/>
        </authorList>
    </citation>
    <scope>NUCLEOTIDE SEQUENCE [LARGE SCALE GENOMIC DNA]</scope>
    <source>
        <strain evidence="1 2">0.1xD8-82</strain>
    </source>
</reference>
<dbReference type="AlphaFoldDB" id="A0A3A9A7D8"/>
<dbReference type="Proteomes" id="UP000280696">
    <property type="component" value="Unassembled WGS sequence"/>
</dbReference>
<sequence length="126" mass="14991">MEQNIKKEEKKEEKVVLCGANAYEKKYYFNKQFAGMPKSIQDELHIICVLFTEEIGGIFTIEFEEDSNVAMRTEYAPDDFLYDEIGSGLLVNEIRRKRQEMFESLRLYYKVFILHEDVGELLWEDE</sequence>
<organism evidence="1 2">
    <name type="scientific">Parablautia intestinalis</name>
    <dbReference type="NCBI Taxonomy" id="2320100"/>
    <lineage>
        <taxon>Bacteria</taxon>
        <taxon>Bacillati</taxon>
        <taxon>Bacillota</taxon>
        <taxon>Clostridia</taxon>
        <taxon>Lachnospirales</taxon>
        <taxon>Lachnospiraceae</taxon>
        <taxon>Parablautia</taxon>
    </lineage>
</organism>
<gene>
    <name evidence="1" type="ORF">D7V94_21410</name>
</gene>
<dbReference type="OrthoDB" id="9794005at2"/>
<keyword evidence="2" id="KW-1185">Reference proteome</keyword>